<organism evidence="5">
    <name type="scientific">Campylobacter fetus</name>
    <dbReference type="NCBI Taxonomy" id="196"/>
    <lineage>
        <taxon>Bacteria</taxon>
        <taxon>Pseudomonadati</taxon>
        <taxon>Campylobacterota</taxon>
        <taxon>Epsilonproteobacteria</taxon>
        <taxon>Campylobacterales</taxon>
        <taxon>Campylobacteraceae</taxon>
        <taxon>Campylobacter</taxon>
    </lineage>
</organism>
<protein>
    <submittedName>
        <fullName evidence="5">Uncharacterized protein</fullName>
    </submittedName>
</protein>
<keyword evidence="1" id="KW-1133">Transmembrane helix</keyword>
<reference evidence="5 7" key="1">
    <citation type="submission" date="2018-05" db="EMBL/GenBank/DDBJ databases">
        <authorList>
            <consortium name="PulseNet: The National Subtyping Network for Foodborne Disease Surveillance"/>
            <person name="Tarr C.L."/>
            <person name="Trees E."/>
            <person name="Katz L.S."/>
            <person name="Carleton-Romer H.A."/>
            <person name="Stroika S."/>
            <person name="Kucerova Z."/>
            <person name="Roache K.F."/>
            <person name="Sabol A.L."/>
            <person name="Besser J."/>
            <person name="Gerner-Smidt P."/>
        </authorList>
    </citation>
    <scope>NUCLEOTIDE SEQUENCE</scope>
    <source>
        <strain evidence="4">2014D-0197</strain>
        <strain evidence="2 7">2016D-0221</strain>
        <strain evidence="5">D4313</strain>
        <strain evidence="3 6">PNUSAC001503</strain>
    </source>
</reference>
<dbReference type="Proteomes" id="UP000535509">
    <property type="component" value="Unassembled WGS sequence"/>
</dbReference>
<evidence type="ECO:0000313" key="3">
    <source>
        <dbReference type="EMBL" id="EAI8858746.1"/>
    </source>
</evidence>
<keyword evidence="1" id="KW-0812">Transmembrane</keyword>
<keyword evidence="6" id="KW-1185">Reference proteome</keyword>
<sequence length="64" mass="7695">MKNVKPKETGKLFMSYFSLLITVLWVILEKPVCLMRAKNSNLKFDAKFDKFTKYIIFQKQKYKL</sequence>
<name>A0A5L4IDU5_CAMFE</name>
<dbReference type="AlphaFoldDB" id="A0A5L4IDU5"/>
<proteinExistence type="predicted"/>
<dbReference type="EMBL" id="AACCXM010000003">
    <property type="protein sequence ID" value="EAK0468658.1"/>
    <property type="molecule type" value="Genomic_DNA"/>
</dbReference>
<evidence type="ECO:0000313" key="4">
    <source>
        <dbReference type="EMBL" id="EAK0453398.1"/>
    </source>
</evidence>
<evidence type="ECO:0000313" key="5">
    <source>
        <dbReference type="EMBL" id="EAK0468658.1"/>
    </source>
</evidence>
<dbReference type="EMBL" id="AABQDW010000004">
    <property type="protein sequence ID" value="EAI5407746.1"/>
    <property type="molecule type" value="Genomic_DNA"/>
</dbReference>
<evidence type="ECO:0000313" key="6">
    <source>
        <dbReference type="Proteomes" id="UP000535509"/>
    </source>
</evidence>
<evidence type="ECO:0000313" key="2">
    <source>
        <dbReference type="EMBL" id="EAI5407746.1"/>
    </source>
</evidence>
<dbReference type="RefSeq" id="WP_011732334.1">
    <property type="nucleotide sequence ID" value="NZ_AABUZP020000066.1"/>
</dbReference>
<dbReference type="EMBL" id="AABTCC010000005">
    <property type="protein sequence ID" value="EAI8858746.1"/>
    <property type="molecule type" value="Genomic_DNA"/>
</dbReference>
<dbReference type="Proteomes" id="UP000557842">
    <property type="component" value="Unassembled WGS sequence"/>
</dbReference>
<evidence type="ECO:0000256" key="1">
    <source>
        <dbReference type="SAM" id="Phobius"/>
    </source>
</evidence>
<feature type="transmembrane region" description="Helical" evidence="1">
    <location>
        <begin position="12"/>
        <end position="28"/>
    </location>
</feature>
<dbReference type="EMBL" id="AACCXK010000011">
    <property type="protein sequence ID" value="EAK0453398.1"/>
    <property type="molecule type" value="Genomic_DNA"/>
</dbReference>
<keyword evidence="1" id="KW-0472">Membrane</keyword>
<evidence type="ECO:0000313" key="7">
    <source>
        <dbReference type="Proteomes" id="UP000557842"/>
    </source>
</evidence>
<accession>A0A5L4IDU5</accession>
<dbReference type="GeneID" id="61065569"/>
<gene>
    <name evidence="4" type="ORF">AAH17_06960</name>
    <name evidence="5" type="ORF">AAH24_04645</name>
    <name evidence="2" type="ORF">BVH53_03420</name>
    <name evidence="3" type="ORF">CX802_02615</name>
</gene>
<comment type="caution">
    <text evidence="5">The sequence shown here is derived from an EMBL/GenBank/DDBJ whole genome shotgun (WGS) entry which is preliminary data.</text>
</comment>